<dbReference type="AlphaFoldDB" id="A0A4S3KCH7"/>
<comment type="caution">
    <text evidence="2">The sequence shown here is derived from an EMBL/GenBank/DDBJ whole genome shotgun (WGS) entry which is preliminary data.</text>
</comment>
<dbReference type="EMBL" id="MWIO01000045">
    <property type="protein sequence ID" value="THD06143.1"/>
    <property type="molecule type" value="Genomic_DNA"/>
</dbReference>
<dbReference type="InterPro" id="IPR002711">
    <property type="entry name" value="HNH"/>
</dbReference>
<dbReference type="InterPro" id="IPR052892">
    <property type="entry name" value="NA-targeting_endonuclease"/>
</dbReference>
<evidence type="ECO:0000259" key="1">
    <source>
        <dbReference type="SMART" id="SM00507"/>
    </source>
</evidence>
<dbReference type="PANTHER" id="PTHR33877:SF2">
    <property type="entry name" value="OS07G0170200 PROTEIN"/>
    <property type="match status" value="1"/>
</dbReference>
<organism evidence="2 3">
    <name type="scientific">Rhodanobacter lindaniclasticus</name>
    <dbReference type="NCBI Taxonomy" id="75310"/>
    <lineage>
        <taxon>Bacteria</taxon>
        <taxon>Pseudomonadati</taxon>
        <taxon>Pseudomonadota</taxon>
        <taxon>Gammaproteobacteria</taxon>
        <taxon>Lysobacterales</taxon>
        <taxon>Rhodanobacteraceae</taxon>
        <taxon>Rhodanobacter</taxon>
    </lineage>
</organism>
<feature type="domain" description="HNH nuclease" evidence="1">
    <location>
        <begin position="124"/>
        <end position="174"/>
    </location>
</feature>
<dbReference type="RefSeq" id="WP_210772142.1">
    <property type="nucleotide sequence ID" value="NZ_MWIO01000045.1"/>
</dbReference>
<keyword evidence="3" id="KW-1185">Reference proteome</keyword>
<evidence type="ECO:0000313" key="2">
    <source>
        <dbReference type="EMBL" id="THD06143.1"/>
    </source>
</evidence>
<dbReference type="SMART" id="SM00507">
    <property type="entry name" value="HNHc"/>
    <property type="match status" value="1"/>
</dbReference>
<dbReference type="CDD" id="cd00085">
    <property type="entry name" value="HNHc"/>
    <property type="match status" value="1"/>
</dbReference>
<name>A0A4S3KCH7_9GAMM</name>
<dbReference type="InterPro" id="IPR003615">
    <property type="entry name" value="HNH_nuc"/>
</dbReference>
<evidence type="ECO:0000313" key="3">
    <source>
        <dbReference type="Proteomes" id="UP000306317"/>
    </source>
</evidence>
<protein>
    <recommendedName>
        <fullName evidence="1">HNH nuclease domain-containing protein</fullName>
    </recommendedName>
</protein>
<accession>A0A4S3KCH7</accession>
<dbReference type="Pfam" id="PF01844">
    <property type="entry name" value="HNH"/>
    <property type="match status" value="1"/>
</dbReference>
<dbReference type="GO" id="GO:0004519">
    <property type="term" value="F:endonuclease activity"/>
    <property type="evidence" value="ECO:0007669"/>
    <property type="project" value="InterPro"/>
</dbReference>
<dbReference type="Proteomes" id="UP000306317">
    <property type="component" value="Unassembled WGS sequence"/>
</dbReference>
<dbReference type="GO" id="GO:0008270">
    <property type="term" value="F:zinc ion binding"/>
    <property type="evidence" value="ECO:0007669"/>
    <property type="project" value="InterPro"/>
</dbReference>
<reference evidence="2 3" key="1">
    <citation type="submission" date="2017-02" db="EMBL/GenBank/DDBJ databases">
        <title>Whole genome sequencing of Rhodanobacter lindaniclasticus DSM 17932.</title>
        <authorList>
            <person name="Kumar S."/>
            <person name="Patil P."/>
            <person name="Patil P.B."/>
        </authorList>
    </citation>
    <scope>NUCLEOTIDE SEQUENCE [LARGE SCALE GENOMIC DNA]</scope>
    <source>
        <strain evidence="2 3">DSM 17932</strain>
    </source>
</reference>
<gene>
    <name evidence="2" type="ORF">B1991_14465</name>
</gene>
<dbReference type="Gene3D" id="1.10.30.50">
    <property type="match status" value="1"/>
</dbReference>
<proteinExistence type="predicted"/>
<dbReference type="GO" id="GO:0003676">
    <property type="term" value="F:nucleic acid binding"/>
    <property type="evidence" value="ECO:0007669"/>
    <property type="project" value="InterPro"/>
</dbReference>
<dbReference type="PANTHER" id="PTHR33877">
    <property type="entry name" value="SLL1193 PROTEIN"/>
    <property type="match status" value="1"/>
</dbReference>
<sequence length="333" mass="36784">MSRARNIKPGFFKNDILAECSATTRLLFIALWCEADREGRLEYRPKRIKPACLPYDDVDIEDAVAELADRGFLSLYESAGAQYIQIVNWAKHQNPHHKEVGSEIPAPPGHIDTVCAGYIPLSNTIRNRIYARDGRVCKECGATHGLSIDHIVPVSRGGNSTDDNLQVLCLGCNVRKGNKFHASIMDDSCMAKASVKQIASCPTDSLLLIPDSLQEIPPAVPADAPIKPSKPKGASGIELQTWIDSLPADQDAIADDDPIFDYADSIGLPANYIALAWAWFKTSMAGKRKKDWRAHFRNAVRNGWPKYWWPTDDGGWRLSPAGEQAKRAMDAQS</sequence>